<name>A0A644X5R1_9ZZZZ</name>
<dbReference type="InterPro" id="IPR011652">
    <property type="entry name" value="MORN_2"/>
</dbReference>
<evidence type="ECO:0008006" key="2">
    <source>
        <dbReference type="Google" id="ProtNLM"/>
    </source>
</evidence>
<organism evidence="1">
    <name type="scientific">bioreactor metagenome</name>
    <dbReference type="NCBI Taxonomy" id="1076179"/>
    <lineage>
        <taxon>unclassified sequences</taxon>
        <taxon>metagenomes</taxon>
        <taxon>ecological metagenomes</taxon>
    </lineage>
</organism>
<proteinExistence type="predicted"/>
<sequence length="438" mass="49789">MKILIASCLALMTVMAFGQSNVPAFPSVADIKIWDQYSGVKRMVVHGDSIVSTWQNGMLNGPFISYFPNGKVKAKGEFVNNYRTGKWFLFSEDGKGKAVIDFTERGNVFLHRARIPGKGGVRFGKGKIVSSVPDFNVLPDDTAVRFLQCEVPFRHGMKQGKEIEKYSDGTLRSETYYKYGLYDGVRKIYHPNGKIQFICEYKDGVPSGERKEYTSDGKLLSAHVIDMSGAGSAAFHLDRFDVFMASRKFVYSDTLFAATSLFFKPDSAQPLFKVLNDAFVKGDLSSYADDELREIYFPMHDKPDLSGLNADDGNYKNLRGFMYKVDEIFNTQTWLMYRYPLAIQPVASYERNDSLIFHGGPWLYFPQLRSEIPASAYHLSYFKSFSYPYMTAMQLGLFPRQVDYSDADDVAAEQLGSVVSEHNMWLLFYGLDKNWKGW</sequence>
<dbReference type="Pfam" id="PF07661">
    <property type="entry name" value="MORN_2"/>
    <property type="match status" value="3"/>
</dbReference>
<gene>
    <name evidence="1" type="ORF">SDC9_57477</name>
</gene>
<evidence type="ECO:0000313" key="1">
    <source>
        <dbReference type="EMBL" id="MPM11138.1"/>
    </source>
</evidence>
<protein>
    <recommendedName>
        <fullName evidence="2">MORN repeat variant</fullName>
    </recommendedName>
</protein>
<dbReference type="EMBL" id="VSSQ01001789">
    <property type="protein sequence ID" value="MPM11138.1"/>
    <property type="molecule type" value="Genomic_DNA"/>
</dbReference>
<dbReference type="SUPFAM" id="SSF82185">
    <property type="entry name" value="Histone H3 K4-specific methyltransferase SET7/9 N-terminal domain"/>
    <property type="match status" value="2"/>
</dbReference>
<dbReference type="Gene3D" id="2.20.110.10">
    <property type="entry name" value="Histone H3 K4-specific methyltransferase SET7/9 N-terminal domain"/>
    <property type="match status" value="2"/>
</dbReference>
<reference evidence="1" key="1">
    <citation type="submission" date="2019-08" db="EMBL/GenBank/DDBJ databases">
        <authorList>
            <person name="Kucharzyk K."/>
            <person name="Murdoch R.W."/>
            <person name="Higgins S."/>
            <person name="Loffler F."/>
        </authorList>
    </citation>
    <scope>NUCLEOTIDE SEQUENCE</scope>
</reference>
<dbReference type="AlphaFoldDB" id="A0A644X5R1"/>
<comment type="caution">
    <text evidence="1">The sequence shown here is derived from an EMBL/GenBank/DDBJ whole genome shotgun (WGS) entry which is preliminary data.</text>
</comment>
<accession>A0A644X5R1</accession>